<dbReference type="InterPro" id="IPR024524">
    <property type="entry name" value="DUF3800"/>
</dbReference>
<accession>A0ABM9IV90</accession>
<reference evidence="1 2" key="1">
    <citation type="submission" date="2023-07" db="EMBL/GenBank/DDBJ databases">
        <authorList>
            <person name="Peeters C."/>
        </authorList>
    </citation>
    <scope>NUCLEOTIDE SEQUENCE [LARGE SCALE GENOMIC DNA]</scope>
    <source>
        <strain evidence="1 2">R-38712</strain>
    </source>
</reference>
<name>A0ABM9IV90_RALPI</name>
<gene>
    <name evidence="1" type="ORF">R38712_04999</name>
</gene>
<protein>
    <recommendedName>
        <fullName evidence="3">DUF3800 domain-containing protein</fullName>
    </recommendedName>
</protein>
<comment type="caution">
    <text evidence="1">The sequence shown here is derived from an EMBL/GenBank/DDBJ whole genome shotgun (WGS) entry which is preliminary data.</text>
</comment>
<organism evidence="1 2">
    <name type="scientific">Ralstonia pickettii</name>
    <name type="common">Burkholderia pickettii</name>
    <dbReference type="NCBI Taxonomy" id="329"/>
    <lineage>
        <taxon>Bacteria</taxon>
        <taxon>Pseudomonadati</taxon>
        <taxon>Pseudomonadota</taxon>
        <taxon>Betaproteobacteria</taxon>
        <taxon>Burkholderiales</taxon>
        <taxon>Burkholderiaceae</taxon>
        <taxon>Ralstonia</taxon>
    </lineage>
</organism>
<dbReference type="Proteomes" id="UP001189303">
    <property type="component" value="Unassembled WGS sequence"/>
</dbReference>
<evidence type="ECO:0000313" key="1">
    <source>
        <dbReference type="EMBL" id="CAJ0732402.1"/>
    </source>
</evidence>
<proteinExistence type="predicted"/>
<dbReference type="Pfam" id="PF12686">
    <property type="entry name" value="DUF3800"/>
    <property type="match status" value="1"/>
</dbReference>
<evidence type="ECO:0008006" key="3">
    <source>
        <dbReference type="Google" id="ProtNLM"/>
    </source>
</evidence>
<dbReference type="EMBL" id="CATWFT010000027">
    <property type="protein sequence ID" value="CAJ0732402.1"/>
    <property type="molecule type" value="Genomic_DNA"/>
</dbReference>
<sequence length="366" mass="39817">MKFYIDESGNTGGATSTGKAYDFDGQPTFALAAIGLHDQAAIAAVVEEIRSAHRVPAGELKSKSLTGKPEFVRDLVDAICDRAPPCFIEVVDKRFYLVMNMVSSHVLPPSTGILGNPQAHFVQNAFADFLYHFTPAEVFDAFIAACQAPSDATLRSSFGALLDFLDRFPAGEVSAACREMTNLSFSDYEEMLADEVPTAYAQFLPSPDTGKRGKPVSMLPNLSSLTNIYARINLHYQRDLSTIELVHDEQLQFDQILSNNKQAAEALGGQAANFFTPHADYNFGASAPLTFAKSHDSIGLQLADVIAGFCMRYIKDWLSDPRNISGAAHATFARLCRLSDSGTVCGVNLTATNELAHRVFSPVWRG</sequence>
<dbReference type="RefSeq" id="WP_012755735.1">
    <property type="nucleotide sequence ID" value="NZ_CATWFT010000027.1"/>
</dbReference>
<evidence type="ECO:0000313" key="2">
    <source>
        <dbReference type="Proteomes" id="UP001189303"/>
    </source>
</evidence>
<keyword evidence="2" id="KW-1185">Reference proteome</keyword>